<evidence type="ECO:0000256" key="1">
    <source>
        <dbReference type="SAM" id="Phobius"/>
    </source>
</evidence>
<feature type="transmembrane region" description="Helical" evidence="1">
    <location>
        <begin position="12"/>
        <end position="38"/>
    </location>
</feature>
<gene>
    <name evidence="2" type="ORF">SAMN05216388_1010166</name>
</gene>
<name>A0A1H8NI20_9EURY</name>
<organism evidence="2 3">
    <name type="scientific">Halorientalis persicus</name>
    <dbReference type="NCBI Taxonomy" id="1367881"/>
    <lineage>
        <taxon>Archaea</taxon>
        <taxon>Methanobacteriati</taxon>
        <taxon>Methanobacteriota</taxon>
        <taxon>Stenosarchaea group</taxon>
        <taxon>Halobacteria</taxon>
        <taxon>Halobacteriales</taxon>
        <taxon>Haloarculaceae</taxon>
        <taxon>Halorientalis</taxon>
    </lineage>
</organism>
<dbReference type="Proteomes" id="UP000198775">
    <property type="component" value="Unassembled WGS sequence"/>
</dbReference>
<keyword evidence="3" id="KW-1185">Reference proteome</keyword>
<dbReference type="OrthoDB" id="235792at2157"/>
<keyword evidence="1" id="KW-0812">Transmembrane</keyword>
<keyword evidence="1" id="KW-0472">Membrane</keyword>
<accession>A0A1H8NI20</accession>
<sequence length="105" mass="11217">MRPLSVSSIPEIGILAAMVVFWAVMIVATYLTSADVLFAKRAPETRRERLVTTCALATLGSFIAATVLAPPNPFSQILWHLGGLVVTGPAAVLYVTYGATLRDDL</sequence>
<dbReference type="EMBL" id="FOCX01000010">
    <property type="protein sequence ID" value="SEO29244.1"/>
    <property type="molecule type" value="Genomic_DNA"/>
</dbReference>
<feature type="transmembrane region" description="Helical" evidence="1">
    <location>
        <begin position="77"/>
        <end position="97"/>
    </location>
</feature>
<dbReference type="AlphaFoldDB" id="A0A1H8NI20"/>
<keyword evidence="1" id="KW-1133">Transmembrane helix</keyword>
<reference evidence="3" key="1">
    <citation type="submission" date="2016-10" db="EMBL/GenBank/DDBJ databases">
        <authorList>
            <person name="Varghese N."/>
            <person name="Submissions S."/>
        </authorList>
    </citation>
    <scope>NUCLEOTIDE SEQUENCE [LARGE SCALE GENOMIC DNA]</scope>
    <source>
        <strain evidence="3">IBRC-M 10043</strain>
    </source>
</reference>
<protein>
    <submittedName>
        <fullName evidence="2">Uncharacterized protein</fullName>
    </submittedName>
</protein>
<evidence type="ECO:0000313" key="3">
    <source>
        <dbReference type="Proteomes" id="UP000198775"/>
    </source>
</evidence>
<evidence type="ECO:0000313" key="2">
    <source>
        <dbReference type="EMBL" id="SEO29244.1"/>
    </source>
</evidence>
<dbReference type="RefSeq" id="WP_092660522.1">
    <property type="nucleotide sequence ID" value="NZ_FOCX01000010.1"/>
</dbReference>
<feature type="transmembrane region" description="Helical" evidence="1">
    <location>
        <begin position="50"/>
        <end position="71"/>
    </location>
</feature>
<proteinExistence type="predicted"/>